<dbReference type="CDD" id="cd21002">
    <property type="entry name" value="IgC1_MHC_II_beta_HLA-DM"/>
    <property type="match status" value="1"/>
</dbReference>
<keyword evidence="10" id="KW-0491">MHC II</keyword>
<comment type="caution">
    <text evidence="14">The sequence shown here is derived from an EMBL/GenBank/DDBJ whole genome shotgun (WGS) entry which is preliminary data.</text>
</comment>
<keyword evidence="6" id="KW-1064">Adaptive immunity</keyword>
<reference evidence="14" key="1">
    <citation type="submission" date="2021-09" db="EMBL/GenBank/DDBJ databases">
        <title>The genome of Mauremys mutica provides insights into the evolution of semi-aquatic lifestyle.</title>
        <authorList>
            <person name="Gong S."/>
            <person name="Gao Y."/>
        </authorList>
    </citation>
    <scope>NUCLEOTIDE SEQUENCE</scope>
    <source>
        <strain evidence="14">MM-2020</strain>
        <tissue evidence="14">Muscle</tissue>
    </source>
</reference>
<feature type="transmembrane region" description="Helical" evidence="11">
    <location>
        <begin position="451"/>
        <end position="473"/>
    </location>
</feature>
<feature type="signal peptide" evidence="12">
    <location>
        <begin position="1"/>
        <end position="21"/>
    </location>
</feature>
<dbReference type="PROSITE" id="PS00290">
    <property type="entry name" value="IG_MHC"/>
    <property type="match status" value="1"/>
</dbReference>
<dbReference type="InterPro" id="IPR003597">
    <property type="entry name" value="Ig_C1-set"/>
</dbReference>
<dbReference type="PANTHER" id="PTHR19944:SF50">
    <property type="entry name" value="HLA CLASS II HISTOCOMPATIBILITY ANTIGEN, DM ALPHA CHAIN"/>
    <property type="match status" value="1"/>
</dbReference>
<accession>A0A9D3XJF1</accession>
<dbReference type="SUPFAM" id="SSF48726">
    <property type="entry name" value="Immunoglobulin"/>
    <property type="match status" value="2"/>
</dbReference>
<dbReference type="GO" id="GO:0002504">
    <property type="term" value="P:antigen processing and presentation of peptide or polysaccharide antigen via MHC class II"/>
    <property type="evidence" value="ECO:0007669"/>
    <property type="project" value="UniProtKB-KW"/>
</dbReference>
<dbReference type="SMART" id="SM00407">
    <property type="entry name" value="IGc1"/>
    <property type="match status" value="2"/>
</dbReference>
<dbReference type="InterPro" id="IPR013783">
    <property type="entry name" value="Ig-like_fold"/>
</dbReference>
<feature type="domain" description="Ig-like" evidence="13">
    <location>
        <begin position="110"/>
        <end position="202"/>
    </location>
</feature>
<dbReference type="InterPro" id="IPR014745">
    <property type="entry name" value="MHC_II_a/b_N"/>
</dbReference>
<keyword evidence="9" id="KW-0325">Glycoprotein</keyword>
<evidence type="ECO:0000313" key="14">
    <source>
        <dbReference type="EMBL" id="KAH1182589.1"/>
    </source>
</evidence>
<keyword evidence="4" id="KW-0391">Immunity</keyword>
<feature type="chain" id="PRO_5039557704" description="Ig-like domain-containing protein" evidence="12">
    <location>
        <begin position="22"/>
        <end position="493"/>
    </location>
</feature>
<dbReference type="SMART" id="SM00920">
    <property type="entry name" value="MHC_II_alpha"/>
    <property type="match status" value="1"/>
</dbReference>
<evidence type="ECO:0000259" key="13">
    <source>
        <dbReference type="PROSITE" id="PS50835"/>
    </source>
</evidence>
<evidence type="ECO:0000256" key="5">
    <source>
        <dbReference type="ARBA" id="ARBA00022989"/>
    </source>
</evidence>
<keyword evidence="7 11" id="KW-0472">Membrane</keyword>
<dbReference type="InterPro" id="IPR050160">
    <property type="entry name" value="MHC/Immunoglobulin"/>
</dbReference>
<evidence type="ECO:0000256" key="10">
    <source>
        <dbReference type="ARBA" id="ARBA00023182"/>
    </source>
</evidence>
<evidence type="ECO:0000313" key="15">
    <source>
        <dbReference type="Proteomes" id="UP000827986"/>
    </source>
</evidence>
<dbReference type="InterPro" id="IPR003006">
    <property type="entry name" value="Ig/MHC_CS"/>
</dbReference>
<dbReference type="InterPro" id="IPR001003">
    <property type="entry name" value="MHC_II_a_N"/>
</dbReference>
<keyword evidence="5 11" id="KW-1133">Transmembrane helix</keyword>
<dbReference type="InterPro" id="IPR011162">
    <property type="entry name" value="MHC_I/II-like_Ag-recog"/>
</dbReference>
<comment type="subcellular location">
    <subcellularLocation>
        <location evidence="1">Membrane</location>
        <topology evidence="1">Single-pass type I membrane protein</topology>
    </subcellularLocation>
</comment>
<feature type="domain" description="Ig-like" evidence="13">
    <location>
        <begin position="347"/>
        <end position="428"/>
    </location>
</feature>
<dbReference type="InterPro" id="IPR036179">
    <property type="entry name" value="Ig-like_dom_sf"/>
</dbReference>
<dbReference type="Gene3D" id="3.10.320.10">
    <property type="entry name" value="Class II Histocompatibility Antigen, M Beta Chain, Chain B, domain 1"/>
    <property type="match status" value="2"/>
</dbReference>
<keyword evidence="15" id="KW-1185">Reference proteome</keyword>
<gene>
    <name evidence="14" type="ORF">KIL84_004081</name>
</gene>
<dbReference type="AlphaFoldDB" id="A0A9D3XJF1"/>
<evidence type="ECO:0000256" key="8">
    <source>
        <dbReference type="ARBA" id="ARBA00023157"/>
    </source>
</evidence>
<evidence type="ECO:0000256" key="7">
    <source>
        <dbReference type="ARBA" id="ARBA00023136"/>
    </source>
</evidence>
<keyword evidence="3 11" id="KW-0812">Transmembrane</keyword>
<evidence type="ECO:0000256" key="6">
    <source>
        <dbReference type="ARBA" id="ARBA00023130"/>
    </source>
</evidence>
<feature type="transmembrane region" description="Helical" evidence="11">
    <location>
        <begin position="224"/>
        <end position="242"/>
    </location>
</feature>
<comment type="similarity">
    <text evidence="2">Belongs to the MHC class II family.</text>
</comment>
<dbReference type="InterPro" id="IPR007110">
    <property type="entry name" value="Ig-like_dom"/>
</dbReference>
<evidence type="ECO:0000256" key="4">
    <source>
        <dbReference type="ARBA" id="ARBA00022859"/>
    </source>
</evidence>
<dbReference type="PROSITE" id="PS50835">
    <property type="entry name" value="IG_LIKE"/>
    <property type="match status" value="2"/>
</dbReference>
<evidence type="ECO:0000256" key="2">
    <source>
        <dbReference type="ARBA" id="ARBA00007394"/>
    </source>
</evidence>
<keyword evidence="8" id="KW-1015">Disulfide bond</keyword>
<protein>
    <recommendedName>
        <fullName evidence="13">Ig-like domain-containing protein</fullName>
    </recommendedName>
</protein>
<evidence type="ECO:0000256" key="9">
    <source>
        <dbReference type="ARBA" id="ARBA00023180"/>
    </source>
</evidence>
<evidence type="ECO:0000256" key="3">
    <source>
        <dbReference type="ARBA" id="ARBA00022692"/>
    </source>
</evidence>
<evidence type="ECO:0000256" key="1">
    <source>
        <dbReference type="ARBA" id="ARBA00004479"/>
    </source>
</evidence>
<evidence type="ECO:0000256" key="11">
    <source>
        <dbReference type="SAM" id="Phobius"/>
    </source>
</evidence>
<dbReference type="SUPFAM" id="SSF54452">
    <property type="entry name" value="MHC antigen-recognition domain"/>
    <property type="match status" value="2"/>
</dbReference>
<dbReference type="Pfam" id="PF07654">
    <property type="entry name" value="C1-set"/>
    <property type="match status" value="2"/>
</dbReference>
<dbReference type="EMBL" id="JAHDVG010000466">
    <property type="protein sequence ID" value="KAH1182589.1"/>
    <property type="molecule type" value="Genomic_DNA"/>
</dbReference>
<dbReference type="GO" id="GO:0042613">
    <property type="term" value="C:MHC class II protein complex"/>
    <property type="evidence" value="ECO:0007669"/>
    <property type="project" value="UniProtKB-KW"/>
</dbReference>
<name>A0A9D3XJF1_9SAUR</name>
<dbReference type="PANTHER" id="PTHR19944">
    <property type="entry name" value="MHC CLASS II-RELATED"/>
    <property type="match status" value="1"/>
</dbReference>
<dbReference type="Pfam" id="PF00993">
    <property type="entry name" value="MHC_II_alpha"/>
    <property type="match status" value="1"/>
</dbReference>
<keyword evidence="12" id="KW-0732">Signal</keyword>
<dbReference type="GO" id="GO:0002250">
    <property type="term" value="P:adaptive immune response"/>
    <property type="evidence" value="ECO:0007669"/>
    <property type="project" value="UniProtKB-KW"/>
</dbReference>
<sequence>MEAPGCWGLLLALGLLRGAAATAATEAPTAHVLSRVLFCQPDRPSLGLADTFDGDQLFSFDFPGARWEARLPDFQPWLGAQESKEQIRNDSSLCRQLLSVLTNITTGVLPEARGTPMANVFTARPLELGKPNTLICQVGNLFPASVTVSWQRLGEPVSQGINTTRYYPTQDLGFLLFSYLEFTPQEGDVYTCTITRPRDRFSTVAYWVPQNPVPSELLENALCGLAIALGIFFMVTGIVLFLKSRRPSPTGGFLMHLASECPLAADGSVLRFDFAFVFNKNPLVCYNEQDRLFEACDMGLLRDMAVDIAAAMNTDPGLRQRVAGGRQACQSQSQHLWSRTGQRRTPPSVRIVSTALSNPAGSVRLTCHVWGFYPAEVGVTWLRNGSPVEPSEDGLSPALANGDWTYQTHVSLLTTPKPGDTYTCHVQHVSLAEPHQEEWGPGLSPGLTVKVSVAVVVLILGLIFLGTGLVFWWRAPAPGYSPLAGHNYTGGST</sequence>
<dbReference type="Proteomes" id="UP000827986">
    <property type="component" value="Unassembled WGS sequence"/>
</dbReference>
<evidence type="ECO:0000256" key="12">
    <source>
        <dbReference type="SAM" id="SignalP"/>
    </source>
</evidence>
<proteinExistence type="inferred from homology"/>
<dbReference type="Gene3D" id="2.60.40.10">
    <property type="entry name" value="Immunoglobulins"/>
    <property type="match status" value="2"/>
</dbReference>
<organism evidence="14 15">
    <name type="scientific">Mauremys mutica</name>
    <name type="common">yellowpond turtle</name>
    <dbReference type="NCBI Taxonomy" id="74926"/>
    <lineage>
        <taxon>Eukaryota</taxon>
        <taxon>Metazoa</taxon>
        <taxon>Chordata</taxon>
        <taxon>Craniata</taxon>
        <taxon>Vertebrata</taxon>
        <taxon>Euteleostomi</taxon>
        <taxon>Archelosauria</taxon>
        <taxon>Testudinata</taxon>
        <taxon>Testudines</taxon>
        <taxon>Cryptodira</taxon>
        <taxon>Durocryptodira</taxon>
        <taxon>Testudinoidea</taxon>
        <taxon>Geoemydidae</taxon>
        <taxon>Geoemydinae</taxon>
        <taxon>Mauremys</taxon>
    </lineage>
</organism>